<dbReference type="EMBL" id="JACHJP010000005">
    <property type="protein sequence ID" value="MBB4917983.1"/>
    <property type="molecule type" value="Genomic_DNA"/>
</dbReference>
<protein>
    <recommendedName>
        <fullName evidence="5">Translation initiation factor IF-2</fullName>
    </recommendedName>
</protein>
<keyword evidence="2" id="KW-0732">Signal</keyword>
<gene>
    <name evidence="3" type="ORF">FHS44_005103</name>
</gene>
<evidence type="ECO:0000313" key="4">
    <source>
        <dbReference type="Proteomes" id="UP000552644"/>
    </source>
</evidence>
<reference evidence="3 4" key="1">
    <citation type="submission" date="2020-08" db="EMBL/GenBank/DDBJ databases">
        <title>Genomic Encyclopedia of Type Strains, Phase III (KMG-III): the genomes of soil and plant-associated and newly described type strains.</title>
        <authorList>
            <person name="Whitman W."/>
        </authorList>
    </citation>
    <scope>NUCLEOTIDE SEQUENCE [LARGE SCALE GENOMIC DNA]</scope>
    <source>
        <strain evidence="3 4">CECT 8840</strain>
    </source>
</reference>
<accession>A0A7W7VPS5</accession>
<feature type="compositionally biased region" description="Basic and acidic residues" evidence="1">
    <location>
        <begin position="68"/>
        <end position="82"/>
    </location>
</feature>
<evidence type="ECO:0000313" key="3">
    <source>
        <dbReference type="EMBL" id="MBB4917983.1"/>
    </source>
</evidence>
<evidence type="ECO:0000256" key="2">
    <source>
        <dbReference type="SAM" id="SignalP"/>
    </source>
</evidence>
<name>A0A7W7VPS5_9ACTN</name>
<dbReference type="AlphaFoldDB" id="A0A7W7VPS5"/>
<feature type="compositionally biased region" description="Gly residues" evidence="1">
    <location>
        <begin position="84"/>
        <end position="106"/>
    </location>
</feature>
<feature type="compositionally biased region" description="Basic residues" evidence="1">
    <location>
        <begin position="138"/>
        <end position="150"/>
    </location>
</feature>
<feature type="chain" id="PRO_5030894090" description="Translation initiation factor IF-2" evidence="2">
    <location>
        <begin position="38"/>
        <end position="150"/>
    </location>
</feature>
<keyword evidence="4" id="KW-1185">Reference proteome</keyword>
<dbReference type="RefSeq" id="WP_184718729.1">
    <property type="nucleotide sequence ID" value="NZ_JACHJP010000005.1"/>
</dbReference>
<feature type="signal peptide" evidence="2">
    <location>
        <begin position="1"/>
        <end position="37"/>
    </location>
</feature>
<feature type="region of interest" description="Disordered" evidence="1">
    <location>
        <begin position="46"/>
        <end position="150"/>
    </location>
</feature>
<comment type="caution">
    <text evidence="3">The sequence shown here is derived from an EMBL/GenBank/DDBJ whole genome shotgun (WGS) entry which is preliminary data.</text>
</comment>
<evidence type="ECO:0000256" key="1">
    <source>
        <dbReference type="SAM" id="MobiDB-lite"/>
    </source>
</evidence>
<proteinExistence type="predicted"/>
<organism evidence="3 4">
    <name type="scientific">Streptosporangium saharense</name>
    <dbReference type="NCBI Taxonomy" id="1706840"/>
    <lineage>
        <taxon>Bacteria</taxon>
        <taxon>Bacillati</taxon>
        <taxon>Actinomycetota</taxon>
        <taxon>Actinomycetes</taxon>
        <taxon>Streptosporangiales</taxon>
        <taxon>Streptosporangiaceae</taxon>
        <taxon>Streptosporangium</taxon>
    </lineage>
</organism>
<dbReference type="Proteomes" id="UP000552644">
    <property type="component" value="Unassembled WGS sequence"/>
</dbReference>
<sequence>MSPESIASVTSSTLGRFLAGAALVVPAFMACGGPAEAAVPTGHTVAVDPVPAVTPSPGATKTRRPTKRDRAVQQDRTDRETTGGRSGGKVGGRGGGKEGGASGPNGGNTYDPEASADDAAPGGRSAGVGPGASNSRNGIKRSAGKWQRFK</sequence>
<evidence type="ECO:0008006" key="5">
    <source>
        <dbReference type="Google" id="ProtNLM"/>
    </source>
</evidence>
<feature type="compositionally biased region" description="Low complexity" evidence="1">
    <location>
        <begin position="46"/>
        <end position="57"/>
    </location>
</feature>